<dbReference type="STRING" id="874156.GCA_001021555_02603"/>
<evidence type="ECO:0008006" key="3">
    <source>
        <dbReference type="Google" id="ProtNLM"/>
    </source>
</evidence>
<reference evidence="1 2" key="1">
    <citation type="submission" date="2015-04" db="EMBL/GenBank/DDBJ databases">
        <title>The draft genome sequence of Erythrobacter marinus HWDM-33.</title>
        <authorList>
            <person name="Zhuang L."/>
            <person name="Liu Y."/>
            <person name="Shao Z."/>
        </authorList>
    </citation>
    <scope>NUCLEOTIDE SEQUENCE [LARGE SCALE GENOMIC DNA]</scope>
    <source>
        <strain evidence="1 2">HWDM-33</strain>
    </source>
</reference>
<dbReference type="Proteomes" id="UP000053455">
    <property type="component" value="Unassembled WGS sequence"/>
</dbReference>
<evidence type="ECO:0000313" key="1">
    <source>
        <dbReference type="EMBL" id="KLI63032.1"/>
    </source>
</evidence>
<dbReference type="PATRIC" id="fig|874156.12.peg.2594"/>
<protein>
    <recommendedName>
        <fullName evidence="3">SGNH hydrolase-type esterase domain-containing protein</fullName>
    </recommendedName>
</protein>
<comment type="caution">
    <text evidence="1">The sequence shown here is derived from an EMBL/GenBank/DDBJ whole genome shotgun (WGS) entry which is preliminary data.</text>
</comment>
<accession>A0A0H0XM47</accession>
<evidence type="ECO:0000313" key="2">
    <source>
        <dbReference type="Proteomes" id="UP000053455"/>
    </source>
</evidence>
<dbReference type="EMBL" id="LBHU01000004">
    <property type="protein sequence ID" value="KLI63032.1"/>
    <property type="molecule type" value="Genomic_DNA"/>
</dbReference>
<sequence length="251" mass="27364">MDPNALPVSSVTPEIGQLSAPAPSRILFVGNSYFYYNDSLHNHVQRMVAEAGLIERRDLTYKSATIGGAMLSDHPIDHLLDPDNLRVSEPFQTVIMQGISSAALTPERRANFASTAADYAQRVRAAGGEPVLYMTPAYVPPHAQYRPDMISEIASLYIATGNEIDALVIPVGLAFEEAYRRRPDIVLHKAFDGSHPSLLGTYLAAATVFASIYESSPVGNGYDYFGAVSEADALFLQSVADETVREFYGRD</sequence>
<name>A0A0H0XM47_9SPHN</name>
<keyword evidence="2" id="KW-1185">Reference proteome</keyword>
<dbReference type="AlphaFoldDB" id="A0A0H0XM47"/>
<dbReference type="InterPro" id="IPR036514">
    <property type="entry name" value="SGNH_hydro_sf"/>
</dbReference>
<dbReference type="SUPFAM" id="SSF52266">
    <property type="entry name" value="SGNH hydrolase"/>
    <property type="match status" value="1"/>
</dbReference>
<gene>
    <name evidence="1" type="ORF">AAV99_12600</name>
</gene>
<organism evidence="1 2">
    <name type="scientific">Aurantiacibacter marinus</name>
    <dbReference type="NCBI Taxonomy" id="874156"/>
    <lineage>
        <taxon>Bacteria</taxon>
        <taxon>Pseudomonadati</taxon>
        <taxon>Pseudomonadota</taxon>
        <taxon>Alphaproteobacteria</taxon>
        <taxon>Sphingomonadales</taxon>
        <taxon>Erythrobacteraceae</taxon>
        <taxon>Aurantiacibacter</taxon>
    </lineage>
</organism>
<dbReference type="GO" id="GO:0016788">
    <property type="term" value="F:hydrolase activity, acting on ester bonds"/>
    <property type="evidence" value="ECO:0007669"/>
    <property type="project" value="UniProtKB-ARBA"/>
</dbReference>
<dbReference type="Gene3D" id="3.40.50.1110">
    <property type="entry name" value="SGNH hydrolase"/>
    <property type="match status" value="1"/>
</dbReference>
<proteinExistence type="predicted"/>